<protein>
    <submittedName>
        <fullName evidence="1">Uncharacterized protein</fullName>
    </submittedName>
</protein>
<keyword evidence="2" id="KW-1185">Reference proteome</keyword>
<comment type="caution">
    <text evidence="1">The sequence shown here is derived from an EMBL/GenBank/DDBJ whole genome shotgun (WGS) entry which is preliminary data.</text>
</comment>
<dbReference type="Proteomes" id="UP001165289">
    <property type="component" value="Unassembled WGS sequence"/>
</dbReference>
<proteinExistence type="predicted"/>
<sequence length="77" mass="9206">MEQVEFRNLVRYLEKCIFPEEVLNSNILSKEKWNYISKASTFHVPKDSKLFKRVKDRNMPERLLEVPSIPQSLIIIK</sequence>
<dbReference type="EMBL" id="JAKMXF010000177">
    <property type="protein sequence ID" value="KAI6655726.1"/>
    <property type="molecule type" value="Genomic_DNA"/>
</dbReference>
<dbReference type="AlphaFoldDB" id="A0AAV7K4B5"/>
<gene>
    <name evidence="1" type="ORF">LOD99_1868</name>
</gene>
<accession>A0AAV7K4B5</accession>
<evidence type="ECO:0000313" key="2">
    <source>
        <dbReference type="Proteomes" id="UP001165289"/>
    </source>
</evidence>
<reference evidence="1 2" key="1">
    <citation type="journal article" date="2023" name="BMC Biol.">
        <title>The compact genome of the sponge Oopsacas minuta (Hexactinellida) is lacking key metazoan core genes.</title>
        <authorList>
            <person name="Santini S."/>
            <person name="Schenkelaars Q."/>
            <person name="Jourda C."/>
            <person name="Duchesne M."/>
            <person name="Belahbib H."/>
            <person name="Rocher C."/>
            <person name="Selva M."/>
            <person name="Riesgo A."/>
            <person name="Vervoort M."/>
            <person name="Leys S.P."/>
            <person name="Kodjabachian L."/>
            <person name="Le Bivic A."/>
            <person name="Borchiellini C."/>
            <person name="Claverie J.M."/>
            <person name="Renard E."/>
        </authorList>
    </citation>
    <scope>NUCLEOTIDE SEQUENCE [LARGE SCALE GENOMIC DNA]</scope>
    <source>
        <strain evidence="1">SPO-2</strain>
    </source>
</reference>
<name>A0AAV7K4B5_9METZ</name>
<evidence type="ECO:0000313" key="1">
    <source>
        <dbReference type="EMBL" id="KAI6655726.1"/>
    </source>
</evidence>
<organism evidence="1 2">
    <name type="scientific">Oopsacas minuta</name>
    <dbReference type="NCBI Taxonomy" id="111878"/>
    <lineage>
        <taxon>Eukaryota</taxon>
        <taxon>Metazoa</taxon>
        <taxon>Porifera</taxon>
        <taxon>Hexactinellida</taxon>
        <taxon>Hexasterophora</taxon>
        <taxon>Lyssacinosida</taxon>
        <taxon>Leucopsacidae</taxon>
        <taxon>Oopsacas</taxon>
    </lineage>
</organism>